<evidence type="ECO:0000313" key="8">
    <source>
        <dbReference type="Proteomes" id="UP000008467"/>
    </source>
</evidence>
<evidence type="ECO:0000256" key="3">
    <source>
        <dbReference type="ARBA" id="ARBA00022729"/>
    </source>
</evidence>
<evidence type="ECO:0000256" key="6">
    <source>
        <dbReference type="ARBA" id="ARBA00023288"/>
    </source>
</evidence>
<dbReference type="EMBL" id="CP002582">
    <property type="protein sequence ID" value="ADZ85838.1"/>
    <property type="molecule type" value="Genomic_DNA"/>
</dbReference>
<dbReference type="SUPFAM" id="SSF53850">
    <property type="entry name" value="Periplasmic binding protein-like II"/>
    <property type="match status" value="1"/>
</dbReference>
<comment type="subcellular location">
    <subcellularLocation>
        <location evidence="1">Membrane</location>
        <topology evidence="1">Lipid-anchor</topology>
    </subcellularLocation>
</comment>
<keyword evidence="3" id="KW-0732">Signal</keyword>
<accession>F2JMS3</accession>
<dbReference type="Gene3D" id="3.40.190.10">
    <property type="entry name" value="Periplasmic binding protein-like II"/>
    <property type="match status" value="2"/>
</dbReference>
<proteinExistence type="inferred from homology"/>
<dbReference type="AlphaFoldDB" id="F2JMS3"/>
<evidence type="ECO:0000256" key="4">
    <source>
        <dbReference type="ARBA" id="ARBA00023136"/>
    </source>
</evidence>
<dbReference type="Proteomes" id="UP000008467">
    <property type="component" value="Chromosome"/>
</dbReference>
<dbReference type="GO" id="GO:0016020">
    <property type="term" value="C:membrane"/>
    <property type="evidence" value="ECO:0007669"/>
    <property type="project" value="UniProtKB-SubCell"/>
</dbReference>
<gene>
    <name evidence="7" type="ordered locus">Clole_4166</name>
</gene>
<evidence type="ECO:0000256" key="1">
    <source>
        <dbReference type="ARBA" id="ARBA00004635"/>
    </source>
</evidence>
<dbReference type="RefSeq" id="WP_013659109.1">
    <property type="nucleotide sequence ID" value="NC_015275.1"/>
</dbReference>
<reference evidence="7 8" key="1">
    <citation type="journal article" date="2011" name="J. Bacteriol.">
        <title>Complete genome sequence of the cellulose-degrading bacterium Cellulosilyticum lentocellum.</title>
        <authorList>
            <consortium name="US DOE Joint Genome Institute"/>
            <person name="Miller D.A."/>
            <person name="Suen G."/>
            <person name="Bruce D."/>
            <person name="Copeland A."/>
            <person name="Cheng J.F."/>
            <person name="Detter C."/>
            <person name="Goodwin L.A."/>
            <person name="Han C.S."/>
            <person name="Hauser L.J."/>
            <person name="Land M.L."/>
            <person name="Lapidus A."/>
            <person name="Lucas S."/>
            <person name="Meincke L."/>
            <person name="Pitluck S."/>
            <person name="Tapia R."/>
            <person name="Teshima H."/>
            <person name="Woyke T."/>
            <person name="Fox B.G."/>
            <person name="Angert E.R."/>
            <person name="Currie C.R."/>
        </authorList>
    </citation>
    <scope>NUCLEOTIDE SEQUENCE [LARGE SCALE GENOMIC DNA]</scope>
    <source>
        <strain evidence="8">ATCC 49066 / DSM 5427 / NCIMB 11756 / RHM5</strain>
    </source>
</reference>
<dbReference type="PROSITE" id="PS51257">
    <property type="entry name" value="PROKAR_LIPOPROTEIN"/>
    <property type="match status" value="1"/>
</dbReference>
<sequence>MKRRLVYGIGAIILGLGTLVGCGSGSQGATSTAGASSDTSQSTQVEKTTIKFGTCPGPYGDMVKYAIKPSLEEKGYKVEIIEFSDYVQPNLALGKGEVDVNVFQHNVYFENFKKEHQLELTKLINIPTAGLGFYSNKYKDVSEVAEGDTFTVPNDVTNLRRALLEAQKAGLLKIDEAVEVAQFSEKNVLENPLNLKITPVEAAQLPRTLDSADLAAIPGNYALSAGIDLNTAIYKEVLVEDMKNIIAVRTSEVDSKFAKDILEIVESEAFNKVIESSEYQFSGFQKPEWYTTKWGK</sequence>
<keyword evidence="5" id="KW-0564">Palmitate</keyword>
<dbReference type="eggNOG" id="COG1464">
    <property type="taxonomic scope" value="Bacteria"/>
</dbReference>
<comment type="similarity">
    <text evidence="2">Belongs to the NlpA lipoprotein family.</text>
</comment>
<dbReference type="HOGENOM" id="CLU_067080_0_1_9"/>
<protein>
    <submittedName>
        <fullName evidence="7">NLPA lipoprotein</fullName>
    </submittedName>
</protein>
<dbReference type="Pfam" id="PF03180">
    <property type="entry name" value="Lipoprotein_9"/>
    <property type="match status" value="1"/>
</dbReference>
<dbReference type="STRING" id="642492.Clole_4166"/>
<dbReference type="KEGG" id="cle:Clole_4166"/>
<dbReference type="PANTHER" id="PTHR30429">
    <property type="entry name" value="D-METHIONINE-BINDING LIPOPROTEIN METQ"/>
    <property type="match status" value="1"/>
</dbReference>
<dbReference type="InterPro" id="IPR004872">
    <property type="entry name" value="Lipoprotein_NlpA"/>
</dbReference>
<organism evidence="7 8">
    <name type="scientific">Cellulosilyticum lentocellum (strain ATCC 49066 / DSM 5427 / NCIMB 11756 / RHM5)</name>
    <name type="common">Clostridium lentocellum</name>
    <dbReference type="NCBI Taxonomy" id="642492"/>
    <lineage>
        <taxon>Bacteria</taxon>
        <taxon>Bacillati</taxon>
        <taxon>Bacillota</taxon>
        <taxon>Clostridia</taxon>
        <taxon>Lachnospirales</taxon>
        <taxon>Cellulosilyticaceae</taxon>
        <taxon>Cellulosilyticum</taxon>
    </lineage>
</organism>
<evidence type="ECO:0000313" key="7">
    <source>
        <dbReference type="EMBL" id="ADZ85838.1"/>
    </source>
</evidence>
<evidence type="ECO:0000256" key="2">
    <source>
        <dbReference type="ARBA" id="ARBA00008973"/>
    </source>
</evidence>
<evidence type="ECO:0000256" key="5">
    <source>
        <dbReference type="ARBA" id="ARBA00023139"/>
    </source>
</evidence>
<keyword evidence="8" id="KW-1185">Reference proteome</keyword>
<keyword evidence="6 7" id="KW-0449">Lipoprotein</keyword>
<dbReference type="PANTHER" id="PTHR30429:SF0">
    <property type="entry name" value="METHIONINE-BINDING LIPOPROTEIN METQ"/>
    <property type="match status" value="1"/>
</dbReference>
<name>F2JMS3_CELLD</name>
<keyword evidence="4" id="KW-0472">Membrane</keyword>